<dbReference type="AlphaFoldDB" id="A0A3P7RS80"/>
<dbReference type="PANTHER" id="PTHR47964">
    <property type="entry name" value="ATP-DEPENDENT DNA HELICASE HOMOLOG RECG, CHLOROPLASTIC"/>
    <property type="match status" value="1"/>
</dbReference>
<keyword evidence="4 15" id="KW-0227">DNA damage</keyword>
<evidence type="ECO:0000259" key="17">
    <source>
        <dbReference type="PROSITE" id="PS51194"/>
    </source>
</evidence>
<dbReference type="InterPro" id="IPR033454">
    <property type="entry name" value="RecG_wedge"/>
</dbReference>
<evidence type="ECO:0000256" key="4">
    <source>
        <dbReference type="ARBA" id="ARBA00022763"/>
    </source>
</evidence>
<dbReference type="PROSITE" id="PS51194">
    <property type="entry name" value="HELICASE_CTER"/>
    <property type="match status" value="1"/>
</dbReference>
<dbReference type="InterPro" id="IPR047112">
    <property type="entry name" value="RecG/Mfd"/>
</dbReference>
<evidence type="ECO:0000256" key="11">
    <source>
        <dbReference type="ARBA" id="ARBA00023235"/>
    </source>
</evidence>
<dbReference type="NCBIfam" id="TIGR00643">
    <property type="entry name" value="recG"/>
    <property type="match status" value="1"/>
</dbReference>
<comment type="catalytic activity">
    <reaction evidence="14 15">
        <text>ATP + H2O = ADP + phosphate + H(+)</text>
        <dbReference type="Rhea" id="RHEA:13065"/>
        <dbReference type="ChEBI" id="CHEBI:15377"/>
        <dbReference type="ChEBI" id="CHEBI:15378"/>
        <dbReference type="ChEBI" id="CHEBI:30616"/>
        <dbReference type="ChEBI" id="CHEBI:43474"/>
        <dbReference type="ChEBI" id="CHEBI:456216"/>
        <dbReference type="EC" id="5.6.2.4"/>
    </reaction>
</comment>
<dbReference type="GO" id="GO:0006310">
    <property type="term" value="P:DNA recombination"/>
    <property type="evidence" value="ECO:0007669"/>
    <property type="project" value="UniProtKB-UniRule"/>
</dbReference>
<protein>
    <recommendedName>
        <fullName evidence="2 15">ATP-dependent DNA helicase RecG</fullName>
        <ecNumber evidence="13 15">5.6.2.4</ecNumber>
    </recommendedName>
</protein>
<dbReference type="CDD" id="cd04488">
    <property type="entry name" value="RecG_wedge_OBF"/>
    <property type="match status" value="1"/>
</dbReference>
<dbReference type="Gene3D" id="3.40.50.300">
    <property type="entry name" value="P-loop containing nucleotide triphosphate hydrolases"/>
    <property type="match status" value="2"/>
</dbReference>
<keyword evidence="9 15" id="KW-0233">DNA recombination</keyword>
<dbReference type="InterPro" id="IPR045562">
    <property type="entry name" value="RecG_dom3_C"/>
</dbReference>
<evidence type="ECO:0000259" key="16">
    <source>
        <dbReference type="PROSITE" id="PS51192"/>
    </source>
</evidence>
<comment type="similarity">
    <text evidence="1 15">Belongs to the helicase family. RecG subfamily.</text>
</comment>
<organism evidence="18 19">
    <name type="scientific">Petrocella atlantisensis</name>
    <dbReference type="NCBI Taxonomy" id="2173034"/>
    <lineage>
        <taxon>Bacteria</taxon>
        <taxon>Bacillati</taxon>
        <taxon>Bacillota</taxon>
        <taxon>Clostridia</taxon>
        <taxon>Lachnospirales</taxon>
        <taxon>Vallitaleaceae</taxon>
        <taxon>Petrocella</taxon>
    </lineage>
</organism>
<comment type="catalytic activity">
    <reaction evidence="12 15">
        <text>Couples ATP hydrolysis with the unwinding of duplex DNA by translocating in the 3'-5' direction.</text>
        <dbReference type="EC" id="5.6.2.4"/>
    </reaction>
</comment>
<dbReference type="GO" id="GO:0003677">
    <property type="term" value="F:DNA binding"/>
    <property type="evidence" value="ECO:0007669"/>
    <property type="project" value="UniProtKB-KW"/>
</dbReference>
<sequence length="685" mass="77607">MEIKRPITDLSGIGTKKAQLFEKIGIKDLMDLVTYYPATYEKRIGFSNIQDIKPGGTYLIQGELIATPFSKRAGRVIVTSTRLRDDTGEVSLTWFNQPYLQKQLKEGETLTVMGKSSYKYEKLQLTSPKILTKSDLAYYEDKSIIPIYPLTKGLSQKAIRLAVASAMEAIHYQIDDYLPSTIKETYELESLKDAFVQVHYPKDEVLLNDARKRLVFDEFLFFQLGLMMLKDEQVKIKNQYTFESCKKYKHTLENLPFTLTGAQSNVLDEIIKDMKGSYNMNRLIQGDVGSGKTVVAALAIILAVENGYQSVLMAPTEVLAKQHHQSLEKMFLNLDLRVGLLVGSMTKKEKIDTYEKIKAGLIDVVIGTHAVIQEGVIFNDLALVITDEQHRFGVSQREILAGKGHFPHVLVMSGTPIPRTLGLILYGDMDVSIIDELPPGRKSIETYAVNASYRNRVQTFIVKEIEEKRQCYIVCPMVEENEENDLSDVLSYTEKLKAELPPHIRIEYLHGQMRPKIKNETMERFARGELDILVSTTVIEVGINVPNATLMVIEDAHRFGLAQLHQLRGRVGRGGNQSYCILISDSKSTLAKKRMAIMTESQDGFYIAQKDLEIRGHGDLLGLRQSGMPTFKIANIVEDIEILKQANIVAKTISEKRDILQEATYENFRKKLENYMETNMTYIAL</sequence>
<dbReference type="SUPFAM" id="SSF50249">
    <property type="entry name" value="Nucleic acid-binding proteins"/>
    <property type="match status" value="1"/>
</dbReference>
<evidence type="ECO:0000256" key="15">
    <source>
        <dbReference type="RuleBase" id="RU363016"/>
    </source>
</evidence>
<name>A0A3P7RS80_9FIRM</name>
<dbReference type="InterPro" id="IPR011545">
    <property type="entry name" value="DEAD/DEAH_box_helicase_dom"/>
</dbReference>
<evidence type="ECO:0000256" key="1">
    <source>
        <dbReference type="ARBA" id="ARBA00007504"/>
    </source>
</evidence>
<dbReference type="InterPro" id="IPR027417">
    <property type="entry name" value="P-loop_NTPase"/>
</dbReference>
<evidence type="ECO:0000313" key="18">
    <source>
        <dbReference type="EMBL" id="VDN45876.1"/>
    </source>
</evidence>
<keyword evidence="7 15" id="KW-0067">ATP-binding</keyword>
<dbReference type="InterPro" id="IPR001650">
    <property type="entry name" value="Helicase_C-like"/>
</dbReference>
<keyword evidence="6 15" id="KW-0347">Helicase</keyword>
<keyword evidence="10 15" id="KW-0234">DNA repair</keyword>
<evidence type="ECO:0000256" key="9">
    <source>
        <dbReference type="ARBA" id="ARBA00023172"/>
    </source>
</evidence>
<accession>A0A3P7RS80</accession>
<comment type="function">
    <text evidence="15">Plays a critical role in recombination and DNA repair. Helps process Holliday junction intermediates to mature products by catalyzing branch migration. Has replication fork regression activity, unwinds stalled or blocked replication forks to make a HJ that can be resolved. Has a DNA unwinding activity characteristic of a DNA helicase with 3'-5' polarity.</text>
</comment>
<dbReference type="Gene3D" id="2.40.50.140">
    <property type="entry name" value="Nucleic acid-binding proteins"/>
    <property type="match status" value="1"/>
</dbReference>
<dbReference type="NCBIfam" id="NF008168">
    <property type="entry name" value="PRK10917.2-2"/>
    <property type="match status" value="1"/>
</dbReference>
<evidence type="ECO:0000256" key="12">
    <source>
        <dbReference type="ARBA" id="ARBA00034617"/>
    </source>
</evidence>
<dbReference type="KEGG" id="cbar:PATL70BA_0038"/>
<evidence type="ECO:0000256" key="10">
    <source>
        <dbReference type="ARBA" id="ARBA00023204"/>
    </source>
</evidence>
<dbReference type="Pfam" id="PF17191">
    <property type="entry name" value="RecG_wedge"/>
    <property type="match status" value="1"/>
</dbReference>
<gene>
    <name evidence="18" type="primary">recG</name>
    <name evidence="18" type="ORF">PATL70BA_0038</name>
</gene>
<dbReference type="EC" id="5.6.2.4" evidence="13 15"/>
<dbReference type="SUPFAM" id="SSF52540">
    <property type="entry name" value="P-loop containing nucleoside triphosphate hydrolases"/>
    <property type="match status" value="2"/>
</dbReference>
<dbReference type="SMART" id="SM00490">
    <property type="entry name" value="HELICc"/>
    <property type="match status" value="1"/>
</dbReference>
<dbReference type="InterPro" id="IPR012340">
    <property type="entry name" value="NA-bd_OB-fold"/>
</dbReference>
<keyword evidence="11" id="KW-0413">Isomerase</keyword>
<dbReference type="NCBIfam" id="NF008165">
    <property type="entry name" value="PRK10917.1-3"/>
    <property type="match status" value="1"/>
</dbReference>
<dbReference type="RefSeq" id="WP_172596034.1">
    <property type="nucleotide sequence ID" value="NZ_LR130778.1"/>
</dbReference>
<evidence type="ECO:0000256" key="6">
    <source>
        <dbReference type="ARBA" id="ARBA00022806"/>
    </source>
</evidence>
<keyword evidence="19" id="KW-1185">Reference proteome</keyword>
<evidence type="ECO:0000256" key="13">
    <source>
        <dbReference type="ARBA" id="ARBA00034808"/>
    </source>
</evidence>
<dbReference type="PANTHER" id="PTHR47964:SF1">
    <property type="entry name" value="ATP-DEPENDENT DNA HELICASE HOMOLOG RECG, CHLOROPLASTIC"/>
    <property type="match status" value="1"/>
</dbReference>
<proteinExistence type="inferred from homology"/>
<dbReference type="PROSITE" id="PS51192">
    <property type="entry name" value="HELICASE_ATP_BIND_1"/>
    <property type="match status" value="1"/>
</dbReference>
<dbReference type="CDD" id="cd17992">
    <property type="entry name" value="DEXHc_RecG"/>
    <property type="match status" value="1"/>
</dbReference>
<keyword evidence="3 15" id="KW-0547">Nucleotide-binding</keyword>
<feature type="domain" description="Helicase ATP-binding" evidence="16">
    <location>
        <begin position="273"/>
        <end position="434"/>
    </location>
</feature>
<keyword evidence="8" id="KW-0238">DNA-binding</keyword>
<dbReference type="Proteomes" id="UP000279029">
    <property type="component" value="Chromosome"/>
</dbReference>
<evidence type="ECO:0000256" key="2">
    <source>
        <dbReference type="ARBA" id="ARBA00017846"/>
    </source>
</evidence>
<evidence type="ECO:0000313" key="19">
    <source>
        <dbReference type="Proteomes" id="UP000279029"/>
    </source>
</evidence>
<dbReference type="Pfam" id="PF00270">
    <property type="entry name" value="DEAD"/>
    <property type="match status" value="1"/>
</dbReference>
<dbReference type="SMART" id="SM00487">
    <property type="entry name" value="DEXDc"/>
    <property type="match status" value="1"/>
</dbReference>
<reference evidence="18 19" key="1">
    <citation type="submission" date="2018-09" db="EMBL/GenBank/DDBJ databases">
        <authorList>
            <person name="Postec A."/>
        </authorList>
    </citation>
    <scope>NUCLEOTIDE SEQUENCE [LARGE SCALE GENOMIC DNA]</scope>
    <source>
        <strain evidence="18">70B-A</strain>
    </source>
</reference>
<dbReference type="Pfam" id="PF19833">
    <property type="entry name" value="RecG_dom3_C"/>
    <property type="match status" value="1"/>
</dbReference>
<dbReference type="GO" id="GO:0006281">
    <property type="term" value="P:DNA repair"/>
    <property type="evidence" value="ECO:0007669"/>
    <property type="project" value="UniProtKB-UniRule"/>
</dbReference>
<evidence type="ECO:0000256" key="14">
    <source>
        <dbReference type="ARBA" id="ARBA00048988"/>
    </source>
</evidence>
<evidence type="ECO:0000256" key="7">
    <source>
        <dbReference type="ARBA" id="ARBA00022840"/>
    </source>
</evidence>
<keyword evidence="5 15" id="KW-0378">Hydrolase</keyword>
<dbReference type="GO" id="GO:0005524">
    <property type="term" value="F:ATP binding"/>
    <property type="evidence" value="ECO:0007669"/>
    <property type="project" value="UniProtKB-KW"/>
</dbReference>
<evidence type="ECO:0000256" key="5">
    <source>
        <dbReference type="ARBA" id="ARBA00022801"/>
    </source>
</evidence>
<dbReference type="GO" id="GO:0043138">
    <property type="term" value="F:3'-5' DNA helicase activity"/>
    <property type="evidence" value="ECO:0007669"/>
    <property type="project" value="UniProtKB-EC"/>
</dbReference>
<dbReference type="EMBL" id="LR130778">
    <property type="protein sequence ID" value="VDN45876.1"/>
    <property type="molecule type" value="Genomic_DNA"/>
</dbReference>
<feature type="domain" description="Helicase C-terminal" evidence="17">
    <location>
        <begin position="456"/>
        <end position="613"/>
    </location>
</feature>
<evidence type="ECO:0000256" key="8">
    <source>
        <dbReference type="ARBA" id="ARBA00023125"/>
    </source>
</evidence>
<dbReference type="Pfam" id="PF00271">
    <property type="entry name" value="Helicase_C"/>
    <property type="match status" value="1"/>
</dbReference>
<evidence type="ECO:0000256" key="3">
    <source>
        <dbReference type="ARBA" id="ARBA00022741"/>
    </source>
</evidence>
<dbReference type="GO" id="GO:0016887">
    <property type="term" value="F:ATP hydrolysis activity"/>
    <property type="evidence" value="ECO:0007669"/>
    <property type="project" value="RHEA"/>
</dbReference>
<dbReference type="InterPro" id="IPR014001">
    <property type="entry name" value="Helicase_ATP-bd"/>
</dbReference>
<dbReference type="InterPro" id="IPR004609">
    <property type="entry name" value="ATP-dep_DNA_helicase_RecG"/>
</dbReference>